<organism evidence="1 2">
    <name type="scientific">Methanosalsum natronophilum</name>
    <dbReference type="NCBI Taxonomy" id="768733"/>
    <lineage>
        <taxon>Archaea</taxon>
        <taxon>Methanobacteriati</taxon>
        <taxon>Methanobacteriota</taxon>
        <taxon>Stenosarchaea group</taxon>
        <taxon>Methanomicrobia</taxon>
        <taxon>Methanosarcinales</taxon>
        <taxon>Methanosarcinaceae</taxon>
        <taxon>Methanosalsum</taxon>
    </lineage>
</organism>
<evidence type="ECO:0000313" key="1">
    <source>
        <dbReference type="EMBL" id="RQD82123.1"/>
    </source>
</evidence>
<proteinExistence type="predicted"/>
<protein>
    <submittedName>
        <fullName evidence="1">DUF98 domain-containing protein</fullName>
    </submittedName>
</protein>
<dbReference type="Pfam" id="PF01947">
    <property type="entry name" value="Rv2949c-like"/>
    <property type="match status" value="1"/>
</dbReference>
<accession>A0A424YSU8</accession>
<sequence>ENINYRTVTLLAGDVRYVHATSLSPLSRMPLEMQQDLIRADIPIGKILRKHGIETRRDFDSIKIEQGTELFGATEILSRTYRIMHQGVTLMWINESFPVDDRWKL</sequence>
<feature type="non-terminal residue" evidence="1">
    <location>
        <position position="1"/>
    </location>
</feature>
<name>A0A424YSU8_9EURY</name>
<dbReference type="SUPFAM" id="SSF64288">
    <property type="entry name" value="Chorismate lyase-like"/>
    <property type="match status" value="1"/>
</dbReference>
<reference evidence="1 2" key="1">
    <citation type="submission" date="2018-08" db="EMBL/GenBank/DDBJ databases">
        <title>The metabolism and importance of syntrophic acetate oxidation coupled to methane or sulfide production in haloalkaline environments.</title>
        <authorList>
            <person name="Timmers P.H.A."/>
            <person name="Vavourakis C.D."/>
            <person name="Sorokin D.Y."/>
            <person name="Sinninghe Damste J.S."/>
            <person name="Muyzer G."/>
            <person name="Stams A.J.M."/>
            <person name="Plugge C.M."/>
        </authorList>
    </citation>
    <scope>NUCLEOTIDE SEQUENCE [LARGE SCALE GENOMIC DNA]</scope>
    <source>
        <strain evidence="1">MSAO_Arc3</strain>
    </source>
</reference>
<dbReference type="InterPro" id="IPR002800">
    <property type="entry name" value="Rv2949c-like"/>
</dbReference>
<dbReference type="Proteomes" id="UP000284763">
    <property type="component" value="Unassembled WGS sequence"/>
</dbReference>
<dbReference type="AlphaFoldDB" id="A0A424YSU8"/>
<gene>
    <name evidence="1" type="ORF">D5R95_07600</name>
</gene>
<dbReference type="InterPro" id="IPR028978">
    <property type="entry name" value="Chorismate_lyase_/UTRA_dom_sf"/>
</dbReference>
<dbReference type="EMBL" id="QZAB01000478">
    <property type="protein sequence ID" value="RQD82123.1"/>
    <property type="molecule type" value="Genomic_DNA"/>
</dbReference>
<comment type="caution">
    <text evidence="1">The sequence shown here is derived from an EMBL/GenBank/DDBJ whole genome shotgun (WGS) entry which is preliminary data.</text>
</comment>
<dbReference type="Gene3D" id="3.40.1410.10">
    <property type="entry name" value="Chorismate lyase-like"/>
    <property type="match status" value="1"/>
</dbReference>
<evidence type="ECO:0000313" key="2">
    <source>
        <dbReference type="Proteomes" id="UP000284763"/>
    </source>
</evidence>